<dbReference type="EMBL" id="SLWR01000012">
    <property type="protein sequence ID" value="TCO43572.1"/>
    <property type="molecule type" value="Genomic_DNA"/>
</dbReference>
<evidence type="ECO:0000313" key="2">
    <source>
        <dbReference type="EMBL" id="TCO43572.1"/>
    </source>
</evidence>
<accession>A0A4R2IH39</accession>
<dbReference type="AlphaFoldDB" id="A0A4R2IH39"/>
<dbReference type="OrthoDB" id="4157938at2"/>
<name>A0A4R2IH39_9ACTN</name>
<dbReference type="RefSeq" id="WP_132154861.1">
    <property type="nucleotide sequence ID" value="NZ_SLWR01000012.1"/>
</dbReference>
<evidence type="ECO:0000259" key="1">
    <source>
        <dbReference type="Pfam" id="PF18864"/>
    </source>
</evidence>
<proteinExistence type="predicted"/>
<organism evidence="2 3">
    <name type="scientific">Kribbella antiqua</name>
    <dbReference type="NCBI Taxonomy" id="2512217"/>
    <lineage>
        <taxon>Bacteria</taxon>
        <taxon>Bacillati</taxon>
        <taxon>Actinomycetota</taxon>
        <taxon>Actinomycetes</taxon>
        <taxon>Propionibacteriales</taxon>
        <taxon>Kribbellaceae</taxon>
        <taxon>Kribbella</taxon>
    </lineage>
</organism>
<sequence length="304" mass="32582">MTLLDEVISGASGEARIASLLRQVKILASRTGAEPLGDWIDHELNGYPDEAELPSYRGPFGIHVLGHFMSFRGEEATNVQIPRYTFDQESEVADGLFRLELREPVAAVESMAADDQVTIAWSADMVGSYNAWVEAGKVRPVFTGGGARLVGAKSHISRHVLAGALDGVRSRILDLALQLEKIVPEAGQPSRPEAEQFLAGRVINNYFYASSNLAIDSVDVKQGVKPPAKGDIEGLVSFLQESGVTSELLTELRIAAKADEEEDQGAGRRRWTRVRAWVARVATEAGTEAIGGAVVAGAIGFLGG</sequence>
<comment type="caution">
    <text evidence="2">The sequence shown here is derived from an EMBL/GenBank/DDBJ whole genome shotgun (WGS) entry which is preliminary data.</text>
</comment>
<gene>
    <name evidence="2" type="ORF">EV646_112149</name>
</gene>
<reference evidence="2 3" key="1">
    <citation type="journal article" date="2015" name="Stand. Genomic Sci.">
        <title>Genomic Encyclopedia of Bacterial and Archaeal Type Strains, Phase III: the genomes of soil and plant-associated and newly described type strains.</title>
        <authorList>
            <person name="Whitman W.B."/>
            <person name="Woyke T."/>
            <person name="Klenk H.P."/>
            <person name="Zhou Y."/>
            <person name="Lilburn T.G."/>
            <person name="Beck B.J."/>
            <person name="De Vos P."/>
            <person name="Vandamme P."/>
            <person name="Eisen J.A."/>
            <person name="Garrity G."/>
            <person name="Hugenholtz P."/>
            <person name="Kyrpides N.C."/>
        </authorList>
    </citation>
    <scope>NUCLEOTIDE SEQUENCE [LARGE SCALE GENOMIC DNA]</scope>
    <source>
        <strain evidence="2 3">VKM Ac-2541</strain>
    </source>
</reference>
<dbReference type="Proteomes" id="UP000295573">
    <property type="component" value="Unassembled WGS sequence"/>
</dbReference>
<keyword evidence="3" id="KW-1185">Reference proteome</keyword>
<feature type="domain" description="AbiTii" evidence="1">
    <location>
        <begin position="3"/>
        <end position="191"/>
    </location>
</feature>
<dbReference type="InterPro" id="IPR041304">
    <property type="entry name" value="AbiTii"/>
</dbReference>
<protein>
    <recommendedName>
        <fullName evidence="1">AbiTii domain-containing protein</fullName>
    </recommendedName>
</protein>
<dbReference type="Pfam" id="PF18864">
    <property type="entry name" value="AbiTii"/>
    <property type="match status" value="1"/>
</dbReference>
<evidence type="ECO:0000313" key="3">
    <source>
        <dbReference type="Proteomes" id="UP000295573"/>
    </source>
</evidence>